<feature type="compositionally biased region" description="Polar residues" evidence="1">
    <location>
        <begin position="67"/>
        <end position="78"/>
    </location>
</feature>
<feature type="compositionally biased region" description="Polar residues" evidence="1">
    <location>
        <begin position="51"/>
        <end position="60"/>
    </location>
</feature>
<comment type="caution">
    <text evidence="2">The sequence shown here is derived from an EMBL/GenBank/DDBJ whole genome shotgun (WGS) entry which is preliminary data.</text>
</comment>
<evidence type="ECO:0000313" key="2">
    <source>
        <dbReference type="EMBL" id="KAJ9584440.1"/>
    </source>
</evidence>
<feature type="compositionally biased region" description="Low complexity" evidence="1">
    <location>
        <begin position="41"/>
        <end position="50"/>
    </location>
</feature>
<evidence type="ECO:0000256" key="1">
    <source>
        <dbReference type="SAM" id="MobiDB-lite"/>
    </source>
</evidence>
<sequence length="151" mass="16728">MDNLLIAINTLKLAHLPNSTLIAIHLTSPTPFIPSNVEHLLTPDLTTTPPQATSETSNSRSYKRHSPASNEQTSNYFTTDEPFSPSASKFTQTGRLPRSVNSGSPPTNSMDSYSDVKYVPRWRRYSPPEEMSQATKRAMLVLTVTDISTKC</sequence>
<dbReference type="Proteomes" id="UP001233999">
    <property type="component" value="Unassembled WGS sequence"/>
</dbReference>
<reference evidence="2" key="1">
    <citation type="journal article" date="2023" name="IScience">
        <title>Live-bearing cockroach genome reveals convergent evolutionary mechanisms linked to viviparity in insects and beyond.</title>
        <authorList>
            <person name="Fouks B."/>
            <person name="Harrison M.C."/>
            <person name="Mikhailova A.A."/>
            <person name="Marchal E."/>
            <person name="English S."/>
            <person name="Carruthers M."/>
            <person name="Jennings E.C."/>
            <person name="Chiamaka E.L."/>
            <person name="Frigard R.A."/>
            <person name="Pippel M."/>
            <person name="Attardo G.M."/>
            <person name="Benoit J.B."/>
            <person name="Bornberg-Bauer E."/>
            <person name="Tobe S.S."/>
        </authorList>
    </citation>
    <scope>NUCLEOTIDE SEQUENCE</scope>
    <source>
        <strain evidence="2">Stay&amp;Tobe</strain>
    </source>
</reference>
<protein>
    <submittedName>
        <fullName evidence="2">Uncharacterized protein</fullName>
    </submittedName>
</protein>
<accession>A0AAD8EBK8</accession>
<organism evidence="2 3">
    <name type="scientific">Diploptera punctata</name>
    <name type="common">Pacific beetle cockroach</name>
    <dbReference type="NCBI Taxonomy" id="6984"/>
    <lineage>
        <taxon>Eukaryota</taxon>
        <taxon>Metazoa</taxon>
        <taxon>Ecdysozoa</taxon>
        <taxon>Arthropoda</taxon>
        <taxon>Hexapoda</taxon>
        <taxon>Insecta</taxon>
        <taxon>Pterygota</taxon>
        <taxon>Neoptera</taxon>
        <taxon>Polyneoptera</taxon>
        <taxon>Dictyoptera</taxon>
        <taxon>Blattodea</taxon>
        <taxon>Blaberoidea</taxon>
        <taxon>Blaberidae</taxon>
        <taxon>Diplopterinae</taxon>
        <taxon>Diploptera</taxon>
    </lineage>
</organism>
<evidence type="ECO:0000313" key="3">
    <source>
        <dbReference type="Proteomes" id="UP001233999"/>
    </source>
</evidence>
<keyword evidence="3" id="KW-1185">Reference proteome</keyword>
<reference evidence="2" key="2">
    <citation type="submission" date="2023-05" db="EMBL/GenBank/DDBJ databases">
        <authorList>
            <person name="Fouks B."/>
        </authorList>
    </citation>
    <scope>NUCLEOTIDE SEQUENCE</scope>
    <source>
        <strain evidence="2">Stay&amp;Tobe</strain>
        <tissue evidence="2">Testes</tissue>
    </source>
</reference>
<dbReference type="AlphaFoldDB" id="A0AAD8EBK8"/>
<dbReference type="EMBL" id="JASPKZ010007407">
    <property type="protein sequence ID" value="KAJ9584440.1"/>
    <property type="molecule type" value="Genomic_DNA"/>
</dbReference>
<feature type="compositionally biased region" description="Polar residues" evidence="1">
    <location>
        <begin position="85"/>
        <end position="112"/>
    </location>
</feature>
<name>A0AAD8EBK8_DIPPU</name>
<gene>
    <name evidence="2" type="ORF">L9F63_021215</name>
</gene>
<feature type="region of interest" description="Disordered" evidence="1">
    <location>
        <begin position="41"/>
        <end position="112"/>
    </location>
</feature>
<proteinExistence type="predicted"/>